<organism evidence="2 3">
    <name type="scientific">Azospirillum argentinense</name>
    <dbReference type="NCBI Taxonomy" id="2970906"/>
    <lineage>
        <taxon>Bacteria</taxon>
        <taxon>Pseudomonadati</taxon>
        <taxon>Pseudomonadota</taxon>
        <taxon>Alphaproteobacteria</taxon>
        <taxon>Rhodospirillales</taxon>
        <taxon>Azospirillaceae</taxon>
        <taxon>Azospirillum</taxon>
    </lineage>
</organism>
<sequence>MIRKSTNGAGDRFFTIYAPEDMAPGGLEITVRATEAGLDLAGEMVSWEEVLPPRRPAVEAAPDLTERAKRYTDEIDAARAGSDWLEGIRAEHCSSAPSNIETFGLLRNGVHVNGGLSVMWGYAGQMVASYAVVRDDANCSVLVKHLSAARAVSAPAAAPGGVEDGDVVKVWEDLKDNLPPSHAEAAEALYDVGDRLADEVERLRRLLSASPAAPAAQSGEGWQPIDTAPKGAKGYAWMQLAWGPDEDKATGDGMYANGKFYAVATFYCAGQSRQYQMREIEVSPTHWMPLPSAPAPREA</sequence>
<reference evidence="2 3" key="1">
    <citation type="submission" date="2024-11" db="EMBL/GenBank/DDBJ databases">
        <title>Draft genome sequences of two bacteria associated to sugarcane roots in Colombia.</title>
        <authorList>
            <person name="Pardo-Diaz S."/>
            <person name="Masmela-Mendoza J."/>
            <person name="Delgadillo-Duran P."/>
            <person name="Bautista E.J."/>
            <person name="Rojas-Tapias D.F."/>
        </authorList>
    </citation>
    <scope>NUCLEOTIDE SEQUENCE [LARGE SCALE GENOMIC DNA]</scope>
    <source>
        <strain evidence="2 3">Ap18</strain>
    </source>
</reference>
<dbReference type="InterPro" id="IPR007539">
    <property type="entry name" value="DUF551"/>
</dbReference>
<proteinExistence type="predicted"/>
<evidence type="ECO:0000259" key="1">
    <source>
        <dbReference type="Pfam" id="PF04448"/>
    </source>
</evidence>
<feature type="domain" description="DUF551" evidence="1">
    <location>
        <begin position="262"/>
        <end position="294"/>
    </location>
</feature>
<dbReference type="EMBL" id="JBJLSN010000011">
    <property type="protein sequence ID" value="MFL7901507.1"/>
    <property type="molecule type" value="Genomic_DNA"/>
</dbReference>
<comment type="caution">
    <text evidence="2">The sequence shown here is derived from an EMBL/GenBank/DDBJ whole genome shotgun (WGS) entry which is preliminary data.</text>
</comment>
<dbReference type="Pfam" id="PF04448">
    <property type="entry name" value="DUF551"/>
    <property type="match status" value="1"/>
</dbReference>
<evidence type="ECO:0000313" key="2">
    <source>
        <dbReference type="EMBL" id="MFL7901507.1"/>
    </source>
</evidence>
<dbReference type="Proteomes" id="UP001628281">
    <property type="component" value="Unassembled WGS sequence"/>
</dbReference>
<gene>
    <name evidence="2" type="ORF">ACJ41P_10270</name>
</gene>
<name>A0ABW8V4S8_9PROT</name>
<keyword evidence="3" id="KW-1185">Reference proteome</keyword>
<protein>
    <submittedName>
        <fullName evidence="2">DUF551 domain-containing protein</fullName>
    </submittedName>
</protein>
<accession>A0ABW8V4S8</accession>
<dbReference type="RefSeq" id="WP_407823970.1">
    <property type="nucleotide sequence ID" value="NZ_JBJLSN010000011.1"/>
</dbReference>
<evidence type="ECO:0000313" key="3">
    <source>
        <dbReference type="Proteomes" id="UP001628281"/>
    </source>
</evidence>